<evidence type="ECO:0000259" key="5">
    <source>
        <dbReference type="PROSITE" id="PS51007"/>
    </source>
</evidence>
<comment type="caution">
    <text evidence="6">The sequence shown here is derived from an EMBL/GenBank/DDBJ whole genome shotgun (WGS) entry which is preliminary data.</text>
</comment>
<proteinExistence type="predicted"/>
<accession>A0ABU5A7Y9</accession>
<keyword evidence="1 4" id="KW-0349">Heme</keyword>
<keyword evidence="7" id="KW-1185">Reference proteome</keyword>
<sequence>MKRRTAFEILPFAVVFALPAWAGDGSQIAYGKRLVEMNCARCHAIGPTGASTHADAPPFRSLHLRYPIEDLQEALAEGISTGHPDMPEFVAAPDQIEAIIAYIASLGR</sequence>
<evidence type="ECO:0000313" key="6">
    <source>
        <dbReference type="EMBL" id="MDX8533305.1"/>
    </source>
</evidence>
<keyword evidence="2 4" id="KW-0479">Metal-binding</keyword>
<dbReference type="Proteomes" id="UP001285154">
    <property type="component" value="Unassembled WGS sequence"/>
</dbReference>
<evidence type="ECO:0000256" key="1">
    <source>
        <dbReference type="ARBA" id="ARBA00022617"/>
    </source>
</evidence>
<protein>
    <submittedName>
        <fullName evidence="6">Cytochrome c</fullName>
    </submittedName>
</protein>
<evidence type="ECO:0000313" key="7">
    <source>
        <dbReference type="Proteomes" id="UP001285154"/>
    </source>
</evidence>
<gene>
    <name evidence="6" type="ORF">RFM42_20105</name>
</gene>
<evidence type="ECO:0000256" key="4">
    <source>
        <dbReference type="PROSITE-ProRule" id="PRU00433"/>
    </source>
</evidence>
<evidence type="ECO:0000256" key="2">
    <source>
        <dbReference type="ARBA" id="ARBA00022723"/>
    </source>
</evidence>
<dbReference type="Pfam" id="PF13442">
    <property type="entry name" value="Cytochrome_CBB3"/>
    <property type="match status" value="1"/>
</dbReference>
<dbReference type="PROSITE" id="PS51007">
    <property type="entry name" value="CYTC"/>
    <property type="match status" value="1"/>
</dbReference>
<keyword evidence="3 4" id="KW-0408">Iron</keyword>
<dbReference type="InterPro" id="IPR009056">
    <property type="entry name" value="Cyt_c-like_dom"/>
</dbReference>
<name>A0ABU5A7Y9_9HYPH</name>
<dbReference type="Gene3D" id="1.10.760.10">
    <property type="entry name" value="Cytochrome c-like domain"/>
    <property type="match status" value="1"/>
</dbReference>
<dbReference type="RefSeq" id="WP_320250112.1">
    <property type="nucleotide sequence ID" value="NZ_JAVIIQ010000007.1"/>
</dbReference>
<feature type="domain" description="Cytochrome c" evidence="5">
    <location>
        <begin position="26"/>
        <end position="107"/>
    </location>
</feature>
<dbReference type="SUPFAM" id="SSF46626">
    <property type="entry name" value="Cytochrome c"/>
    <property type="match status" value="1"/>
</dbReference>
<evidence type="ECO:0000256" key="3">
    <source>
        <dbReference type="ARBA" id="ARBA00023004"/>
    </source>
</evidence>
<reference evidence="6 7" key="1">
    <citation type="submission" date="2023-08" db="EMBL/GenBank/DDBJ databases">
        <title>Implementing the SeqCode for naming new Mesorhizobium species isolated from Vachellia karroo root nodules.</title>
        <authorList>
            <person name="Van Lill M."/>
        </authorList>
    </citation>
    <scope>NUCLEOTIDE SEQUENCE [LARGE SCALE GENOMIC DNA]</scope>
    <source>
        <strain evidence="6 7">VK25D</strain>
    </source>
</reference>
<dbReference type="InterPro" id="IPR036909">
    <property type="entry name" value="Cyt_c-like_dom_sf"/>
</dbReference>
<dbReference type="EMBL" id="JAVIIQ010000007">
    <property type="protein sequence ID" value="MDX8533305.1"/>
    <property type="molecule type" value="Genomic_DNA"/>
</dbReference>
<organism evidence="6 7">
    <name type="scientific">Mesorhizobium vachelliae</name>
    <dbReference type="NCBI Taxonomy" id="3072309"/>
    <lineage>
        <taxon>Bacteria</taxon>
        <taxon>Pseudomonadati</taxon>
        <taxon>Pseudomonadota</taxon>
        <taxon>Alphaproteobacteria</taxon>
        <taxon>Hyphomicrobiales</taxon>
        <taxon>Phyllobacteriaceae</taxon>
        <taxon>Mesorhizobium</taxon>
    </lineage>
</organism>